<dbReference type="Pfam" id="PF15430">
    <property type="entry name" value="SVWC"/>
    <property type="match status" value="1"/>
</dbReference>
<dbReference type="AlphaFoldDB" id="A0A1A9UGJ4"/>
<evidence type="ECO:0000256" key="2">
    <source>
        <dbReference type="ARBA" id="ARBA00022525"/>
    </source>
</evidence>
<feature type="signal peptide" evidence="3">
    <location>
        <begin position="1"/>
        <end position="21"/>
    </location>
</feature>
<keyword evidence="6" id="KW-1185">Reference proteome</keyword>
<evidence type="ECO:0000313" key="6">
    <source>
        <dbReference type="Proteomes" id="UP000078200"/>
    </source>
</evidence>
<keyword evidence="2" id="KW-0964">Secreted</keyword>
<comment type="subcellular location">
    <subcellularLocation>
        <location evidence="1">Secreted</location>
    </subcellularLocation>
</comment>
<dbReference type="SMART" id="SM01318">
    <property type="entry name" value="SVWC"/>
    <property type="match status" value="1"/>
</dbReference>
<evidence type="ECO:0000313" key="5">
    <source>
        <dbReference type="EnsemblMetazoa" id="GAUT004111-PA"/>
    </source>
</evidence>
<dbReference type="EnsemblMetazoa" id="GAUT004111-RA">
    <property type="protein sequence ID" value="GAUT004111-PA"/>
    <property type="gene ID" value="GAUT004111"/>
</dbReference>
<feature type="domain" description="Single" evidence="4">
    <location>
        <begin position="37"/>
        <end position="105"/>
    </location>
</feature>
<dbReference type="VEuPathDB" id="VectorBase:GAUT004111"/>
<evidence type="ECO:0000256" key="1">
    <source>
        <dbReference type="ARBA" id="ARBA00004613"/>
    </source>
</evidence>
<dbReference type="PANTHER" id="PTHR39957:SF1">
    <property type="entry name" value="AT09846P1-RELATED"/>
    <property type="match status" value="1"/>
</dbReference>
<dbReference type="PANTHER" id="PTHR39957">
    <property type="entry name" value="AT09846P1-RELATED"/>
    <property type="match status" value="1"/>
</dbReference>
<dbReference type="GO" id="GO:0005576">
    <property type="term" value="C:extracellular region"/>
    <property type="evidence" value="ECO:0007669"/>
    <property type="project" value="UniProtKB-SubCell"/>
</dbReference>
<organism evidence="5 6">
    <name type="scientific">Glossina austeni</name>
    <name type="common">Savannah tsetse fly</name>
    <dbReference type="NCBI Taxonomy" id="7395"/>
    <lineage>
        <taxon>Eukaryota</taxon>
        <taxon>Metazoa</taxon>
        <taxon>Ecdysozoa</taxon>
        <taxon>Arthropoda</taxon>
        <taxon>Hexapoda</taxon>
        <taxon>Insecta</taxon>
        <taxon>Pterygota</taxon>
        <taxon>Neoptera</taxon>
        <taxon>Endopterygota</taxon>
        <taxon>Diptera</taxon>
        <taxon>Brachycera</taxon>
        <taxon>Muscomorpha</taxon>
        <taxon>Hippoboscoidea</taxon>
        <taxon>Glossinidae</taxon>
        <taxon>Glossina</taxon>
    </lineage>
</organism>
<proteinExistence type="predicted"/>
<protein>
    <submittedName>
        <fullName evidence="5">SVWC domain-containing protein</fullName>
    </submittedName>
</protein>
<feature type="chain" id="PRO_5008398493" evidence="3">
    <location>
        <begin position="22"/>
        <end position="109"/>
    </location>
</feature>
<dbReference type="InterPro" id="IPR029277">
    <property type="entry name" value="SVWC_dom"/>
</dbReference>
<accession>A0A1A9UGJ4</accession>
<dbReference type="InterPro" id="IPR053308">
    <property type="entry name" value="Vago-like"/>
</dbReference>
<dbReference type="Proteomes" id="UP000078200">
    <property type="component" value="Unassembled WGS sequence"/>
</dbReference>
<keyword evidence="3" id="KW-0732">Signal</keyword>
<evidence type="ECO:0000259" key="4">
    <source>
        <dbReference type="SMART" id="SM01318"/>
    </source>
</evidence>
<name>A0A1A9UGJ4_GLOAU</name>
<evidence type="ECO:0000256" key="3">
    <source>
        <dbReference type="SAM" id="SignalP"/>
    </source>
</evidence>
<reference evidence="5" key="1">
    <citation type="submission" date="2020-05" db="UniProtKB">
        <authorList>
            <consortium name="EnsemblMetazoa"/>
        </authorList>
    </citation>
    <scope>IDENTIFICATION</scope>
    <source>
        <strain evidence="5">TTRI</strain>
    </source>
</reference>
<sequence>MKLILVVFVAVLCGLFVSSEAAIARARFFNPTYPGKCTLDSNTVMSPGQTGKAPDHPCAGVTCMEDGYVEFKTCPAMAPPKGCKMRDFANTNRGYPECCERKYECGKGV</sequence>